<dbReference type="InterPro" id="IPR000462">
    <property type="entry name" value="CDP-OH_P_trans"/>
</dbReference>
<reference evidence="4 5" key="1">
    <citation type="submission" date="2019-06" db="EMBL/GenBank/DDBJ databases">
        <title>Sequencing the genomes of 1000 actinobacteria strains.</title>
        <authorList>
            <person name="Klenk H.-P."/>
        </authorList>
    </citation>
    <scope>NUCLEOTIDE SEQUENCE [LARGE SCALE GENOMIC DNA]</scope>
    <source>
        <strain evidence="4 5">DSM 45511</strain>
    </source>
</reference>
<dbReference type="GO" id="GO:0008654">
    <property type="term" value="P:phospholipid biosynthetic process"/>
    <property type="evidence" value="ECO:0007669"/>
    <property type="project" value="InterPro"/>
</dbReference>
<feature type="transmembrane region" description="Helical" evidence="3">
    <location>
        <begin position="139"/>
        <end position="164"/>
    </location>
</feature>
<keyword evidence="3" id="KW-0812">Transmembrane</keyword>
<dbReference type="GO" id="GO:0016780">
    <property type="term" value="F:phosphotransferase activity, for other substituted phosphate groups"/>
    <property type="evidence" value="ECO:0007669"/>
    <property type="project" value="InterPro"/>
</dbReference>
<feature type="transmembrane region" description="Helical" evidence="3">
    <location>
        <begin position="184"/>
        <end position="202"/>
    </location>
</feature>
<protein>
    <submittedName>
        <fullName evidence="4">Phosphatidylglycerophosphate synthase</fullName>
    </submittedName>
</protein>
<feature type="transmembrane region" description="Helical" evidence="3">
    <location>
        <begin position="23"/>
        <end position="53"/>
    </location>
</feature>
<keyword evidence="3" id="KW-0472">Membrane</keyword>
<dbReference type="Pfam" id="PF01066">
    <property type="entry name" value="CDP-OH_P_transf"/>
    <property type="match status" value="1"/>
</dbReference>
<dbReference type="Proteomes" id="UP000319818">
    <property type="component" value="Unassembled WGS sequence"/>
</dbReference>
<evidence type="ECO:0000256" key="1">
    <source>
        <dbReference type="ARBA" id="ARBA00022679"/>
    </source>
</evidence>
<comment type="similarity">
    <text evidence="2">Belongs to the CDP-alcohol phosphatidyltransferase class-I family.</text>
</comment>
<keyword evidence="3" id="KW-1133">Transmembrane helix</keyword>
<dbReference type="GO" id="GO:0016020">
    <property type="term" value="C:membrane"/>
    <property type="evidence" value="ECO:0007669"/>
    <property type="project" value="InterPro"/>
</dbReference>
<dbReference type="AlphaFoldDB" id="A0A543G9S6"/>
<organism evidence="4 5">
    <name type="scientific">Pseudonocardia cypriaca</name>
    <dbReference type="NCBI Taxonomy" id="882449"/>
    <lineage>
        <taxon>Bacteria</taxon>
        <taxon>Bacillati</taxon>
        <taxon>Actinomycetota</taxon>
        <taxon>Actinomycetes</taxon>
        <taxon>Pseudonocardiales</taxon>
        <taxon>Pseudonocardiaceae</taxon>
        <taxon>Pseudonocardia</taxon>
    </lineage>
</organism>
<gene>
    <name evidence="4" type="ORF">FB388_0185</name>
</gene>
<dbReference type="OrthoDB" id="9782011at2"/>
<dbReference type="InterPro" id="IPR043130">
    <property type="entry name" value="CDP-OH_PTrfase_TM_dom"/>
</dbReference>
<dbReference type="PROSITE" id="PS00379">
    <property type="entry name" value="CDP_ALCOHOL_P_TRANSF"/>
    <property type="match status" value="1"/>
</dbReference>
<dbReference type="Gene3D" id="1.20.120.1760">
    <property type="match status" value="1"/>
</dbReference>
<proteinExistence type="inferred from homology"/>
<keyword evidence="5" id="KW-1185">Reference proteome</keyword>
<evidence type="ECO:0000313" key="4">
    <source>
        <dbReference type="EMBL" id="TQM42849.1"/>
    </source>
</evidence>
<dbReference type="InterPro" id="IPR048254">
    <property type="entry name" value="CDP_ALCOHOL_P_TRANSF_CS"/>
</dbReference>
<evidence type="ECO:0000313" key="5">
    <source>
        <dbReference type="Proteomes" id="UP000319818"/>
    </source>
</evidence>
<feature type="transmembrane region" description="Helical" evidence="3">
    <location>
        <begin position="94"/>
        <end position="114"/>
    </location>
</feature>
<comment type="caution">
    <text evidence="4">The sequence shown here is derived from an EMBL/GenBank/DDBJ whole genome shotgun (WGS) entry which is preliminary data.</text>
</comment>
<dbReference type="EMBL" id="VFPH01000001">
    <property type="protein sequence ID" value="TQM42849.1"/>
    <property type="molecule type" value="Genomic_DNA"/>
</dbReference>
<accession>A0A543G9S6</accession>
<feature type="transmembrane region" description="Helical" evidence="3">
    <location>
        <begin position="65"/>
        <end position="88"/>
    </location>
</feature>
<feature type="transmembrane region" description="Helical" evidence="3">
    <location>
        <begin position="209"/>
        <end position="226"/>
    </location>
</feature>
<sequence>MVTSTCTVVKGGPEQAAAASAQLLILAGLTAAFGLGPLGVLVGVVYAVGLLGLLSAAMHRAGRSVLGPADLVTLARALLVGGVTAIVAEGLLTGWTAHGALVAIASVALALDAVDGKVARRTGTASPVGARFDMEVDAFLVLVLSVHVAGIVGPWVLAIGGMRYAFVAAGRLLPWLRGPVPPSYVAKAVAAVQGVVLVVAASQLLPPHLTVALVAVALAMLVWSFARTVWQLWPAARVPSAG</sequence>
<evidence type="ECO:0000256" key="2">
    <source>
        <dbReference type="RuleBase" id="RU003750"/>
    </source>
</evidence>
<name>A0A543G9S6_9PSEU</name>
<evidence type="ECO:0000256" key="3">
    <source>
        <dbReference type="SAM" id="Phobius"/>
    </source>
</evidence>
<keyword evidence="1 2" id="KW-0808">Transferase</keyword>